<organism evidence="12 13">
    <name type="scientific">Pinctada imbricata</name>
    <name type="common">Atlantic pearl-oyster</name>
    <name type="synonym">Pinctada martensii</name>
    <dbReference type="NCBI Taxonomy" id="66713"/>
    <lineage>
        <taxon>Eukaryota</taxon>
        <taxon>Metazoa</taxon>
        <taxon>Spiralia</taxon>
        <taxon>Lophotrochozoa</taxon>
        <taxon>Mollusca</taxon>
        <taxon>Bivalvia</taxon>
        <taxon>Autobranchia</taxon>
        <taxon>Pteriomorphia</taxon>
        <taxon>Pterioida</taxon>
        <taxon>Pterioidea</taxon>
        <taxon>Pteriidae</taxon>
        <taxon>Pinctada</taxon>
    </lineage>
</organism>
<dbReference type="GO" id="GO:0035336">
    <property type="term" value="P:long-chain fatty-acyl-CoA metabolic process"/>
    <property type="evidence" value="ECO:0007669"/>
    <property type="project" value="TreeGrafter"/>
</dbReference>
<dbReference type="InterPro" id="IPR013120">
    <property type="entry name" value="FAR_NAD-bd"/>
</dbReference>
<keyword evidence="3 9" id="KW-0444">Lipid biosynthesis</keyword>
<comment type="caution">
    <text evidence="12">The sequence shown here is derived from an EMBL/GenBank/DDBJ whole genome shotgun (WGS) entry which is preliminary data.</text>
</comment>
<keyword evidence="6 9" id="KW-0443">Lipid metabolism</keyword>
<protein>
    <recommendedName>
        <fullName evidence="9">Fatty acyl-CoA reductase</fullName>
        <ecNumber evidence="9">1.2.1.84</ecNumber>
    </recommendedName>
</protein>
<evidence type="ECO:0000256" key="8">
    <source>
        <dbReference type="ARBA" id="ARBA00052530"/>
    </source>
</evidence>
<evidence type="ECO:0000256" key="3">
    <source>
        <dbReference type="ARBA" id="ARBA00022516"/>
    </source>
</evidence>
<evidence type="ECO:0000256" key="6">
    <source>
        <dbReference type="ARBA" id="ARBA00023098"/>
    </source>
</evidence>
<comment type="subcellular location">
    <subcellularLocation>
        <location evidence="1">Membrane</location>
        <topology evidence="1">Multi-pass membrane protein</topology>
    </subcellularLocation>
</comment>
<dbReference type="EMBL" id="VSWD01000005">
    <property type="protein sequence ID" value="KAK3102570.1"/>
    <property type="molecule type" value="Genomic_DNA"/>
</dbReference>
<name>A0AA89BZM8_PINIB</name>
<keyword evidence="4" id="KW-0812">Transmembrane</keyword>
<dbReference type="CDD" id="cd09071">
    <property type="entry name" value="FAR_C"/>
    <property type="match status" value="1"/>
</dbReference>
<dbReference type="GO" id="GO:0102965">
    <property type="term" value="F:alcohol-forming long-chain fatty acyl-CoA reductase activity"/>
    <property type="evidence" value="ECO:0007669"/>
    <property type="project" value="UniProtKB-EC"/>
</dbReference>
<keyword evidence="9" id="KW-0560">Oxidoreductase</keyword>
<comment type="catalytic activity">
    <reaction evidence="8 9">
        <text>a long-chain fatty acyl-CoA + 2 NADPH + 2 H(+) = a long-chain primary fatty alcohol + 2 NADP(+) + CoA</text>
        <dbReference type="Rhea" id="RHEA:52716"/>
        <dbReference type="ChEBI" id="CHEBI:15378"/>
        <dbReference type="ChEBI" id="CHEBI:57287"/>
        <dbReference type="ChEBI" id="CHEBI:57783"/>
        <dbReference type="ChEBI" id="CHEBI:58349"/>
        <dbReference type="ChEBI" id="CHEBI:77396"/>
        <dbReference type="ChEBI" id="CHEBI:83139"/>
        <dbReference type="EC" id="1.2.1.84"/>
    </reaction>
</comment>
<keyword evidence="7" id="KW-0472">Membrane</keyword>
<evidence type="ECO:0000259" key="11">
    <source>
        <dbReference type="Pfam" id="PF07993"/>
    </source>
</evidence>
<keyword evidence="9" id="KW-0521">NADP</keyword>
<evidence type="ECO:0000259" key="10">
    <source>
        <dbReference type="Pfam" id="PF03015"/>
    </source>
</evidence>
<comment type="function">
    <text evidence="9">Catalyzes the reduction of fatty acyl-CoA to fatty alcohols.</text>
</comment>
<evidence type="ECO:0000256" key="2">
    <source>
        <dbReference type="ARBA" id="ARBA00005928"/>
    </source>
</evidence>
<feature type="domain" description="Fatty acyl-CoA reductase C-terminal" evidence="10">
    <location>
        <begin position="370"/>
        <end position="461"/>
    </location>
</feature>
<evidence type="ECO:0000313" key="13">
    <source>
        <dbReference type="Proteomes" id="UP001186944"/>
    </source>
</evidence>
<dbReference type="Proteomes" id="UP001186944">
    <property type="component" value="Unassembled WGS sequence"/>
</dbReference>
<gene>
    <name evidence="12" type="ORF">FSP39_012259</name>
</gene>
<keyword evidence="5" id="KW-1133">Transmembrane helix</keyword>
<feature type="domain" description="Thioester reductase (TE)" evidence="11">
    <location>
        <begin position="28"/>
        <end position="298"/>
    </location>
</feature>
<dbReference type="EC" id="1.2.1.84" evidence="9"/>
<comment type="similarity">
    <text evidence="2 9">Belongs to the fatty acyl-CoA reductase family.</text>
</comment>
<evidence type="ECO:0000256" key="7">
    <source>
        <dbReference type="ARBA" id="ARBA00023136"/>
    </source>
</evidence>
<dbReference type="Pfam" id="PF03015">
    <property type="entry name" value="Sterile"/>
    <property type="match status" value="1"/>
</dbReference>
<proteinExistence type="inferred from homology"/>
<dbReference type="InterPro" id="IPR036291">
    <property type="entry name" value="NAD(P)-bd_dom_sf"/>
</dbReference>
<dbReference type="AlphaFoldDB" id="A0AA89BZM8"/>
<dbReference type="Gene3D" id="3.40.50.720">
    <property type="entry name" value="NAD(P)-binding Rossmann-like Domain"/>
    <property type="match status" value="1"/>
</dbReference>
<evidence type="ECO:0000256" key="1">
    <source>
        <dbReference type="ARBA" id="ARBA00004141"/>
    </source>
</evidence>
<dbReference type="PANTHER" id="PTHR11011">
    <property type="entry name" value="MALE STERILITY PROTEIN 2-RELATED"/>
    <property type="match status" value="1"/>
</dbReference>
<accession>A0AA89BZM8</accession>
<reference evidence="12" key="1">
    <citation type="submission" date="2019-08" db="EMBL/GenBank/DDBJ databases">
        <title>The improved chromosome-level genome for the pearl oyster Pinctada fucata martensii using PacBio sequencing and Hi-C.</title>
        <authorList>
            <person name="Zheng Z."/>
        </authorList>
    </citation>
    <scope>NUCLEOTIDE SEQUENCE</scope>
    <source>
        <strain evidence="12">ZZ-2019</strain>
        <tissue evidence="12">Adductor muscle</tissue>
    </source>
</reference>
<keyword evidence="13" id="KW-1185">Reference proteome</keyword>
<dbReference type="GO" id="GO:0005777">
    <property type="term" value="C:peroxisome"/>
    <property type="evidence" value="ECO:0007669"/>
    <property type="project" value="TreeGrafter"/>
</dbReference>
<dbReference type="SUPFAM" id="SSF51735">
    <property type="entry name" value="NAD(P)-binding Rossmann-fold domains"/>
    <property type="match status" value="1"/>
</dbReference>
<dbReference type="GO" id="GO:0016020">
    <property type="term" value="C:membrane"/>
    <property type="evidence" value="ECO:0007669"/>
    <property type="project" value="UniProtKB-SubCell"/>
</dbReference>
<dbReference type="CDD" id="cd05236">
    <property type="entry name" value="FAR-N_SDR_e"/>
    <property type="match status" value="1"/>
</dbReference>
<dbReference type="PANTHER" id="PTHR11011:SF45">
    <property type="entry name" value="FATTY ACYL-COA REDUCTASE CG8306-RELATED"/>
    <property type="match status" value="1"/>
</dbReference>
<evidence type="ECO:0000256" key="9">
    <source>
        <dbReference type="RuleBase" id="RU363097"/>
    </source>
</evidence>
<dbReference type="InterPro" id="IPR033640">
    <property type="entry name" value="FAR_C"/>
</dbReference>
<evidence type="ECO:0000256" key="4">
    <source>
        <dbReference type="ARBA" id="ARBA00022692"/>
    </source>
</evidence>
<dbReference type="Pfam" id="PF07993">
    <property type="entry name" value="NAD_binding_4"/>
    <property type="match status" value="1"/>
</dbReference>
<dbReference type="GO" id="GO:0080019">
    <property type="term" value="F:alcohol-forming very long-chain fatty acyl-CoA reductase activity"/>
    <property type="evidence" value="ECO:0007669"/>
    <property type="project" value="InterPro"/>
</dbReference>
<evidence type="ECO:0000313" key="12">
    <source>
        <dbReference type="EMBL" id="KAK3102570.1"/>
    </source>
</evidence>
<dbReference type="InterPro" id="IPR026055">
    <property type="entry name" value="FAR"/>
</dbReference>
<sequence length="528" mass="60672">MTEIESMDKGQGRLPSIAEYYTGKTVFITGATGFIGKVLIEKLIRSCPNVGKIYMLMRPKRSQDIEQRLQELIKCAVFDKLRKELPDFGQKLFAVNGDITSPDLGISEEDAKMLQDEIQVVFHSAATIRFDEPLRIAVNMNVLAVRKMLKLCQQMKKLEVLVHVSTAYANCDRPFIEEMIYNPPVDPQKLIDALEWMDDEMLQKITPKLIGNKPNTYTYTKQLAEYLLTKEGQGLPIAVVRPSIVGASWKEPHPGWIDNYNGPSGLYVAAGKGILRSMKGDWRAVADIIPVDIPCNMIIATAWYTAVTKPSNILIYHCTSGSVNPFTWGEIEDVVMNFWKKVPLDSCFRRPNACMTYNGFLHDFYTFVSHMLPAYVADLGFCLLGKRPRMVKIYNRLHRSIGTLYYFTTHSWEWTYNNLDMLSSQLSPEDKKTFYFDPRGLHWPTYLENYCLGTKKYLLNEDLSGLPAAKAHLRKLRNIRYCFNTVVLVALWRVLIARSQFARNLWYLVMGLINKFVRFFRLTSTARH</sequence>
<dbReference type="FunFam" id="3.40.50.720:FF:000143">
    <property type="entry name" value="Fatty acyl-CoA reductase"/>
    <property type="match status" value="1"/>
</dbReference>
<evidence type="ECO:0000256" key="5">
    <source>
        <dbReference type="ARBA" id="ARBA00022989"/>
    </source>
</evidence>